<evidence type="ECO:0000313" key="5">
    <source>
        <dbReference type="WBParaSite" id="ACRNAN_Path_374.g1429.t1"/>
    </source>
</evidence>
<evidence type="ECO:0000256" key="1">
    <source>
        <dbReference type="ARBA" id="ARBA00022741"/>
    </source>
</evidence>
<protein>
    <submittedName>
        <fullName evidence="5">Protein kinase domain-containing protein</fullName>
    </submittedName>
</protein>
<dbReference type="Gene3D" id="3.30.200.20">
    <property type="entry name" value="Phosphorylase Kinase, domain 1"/>
    <property type="match status" value="1"/>
</dbReference>
<proteinExistence type="predicted"/>
<dbReference type="Proteomes" id="UP000887540">
    <property type="component" value="Unplaced"/>
</dbReference>
<organism evidence="4 5">
    <name type="scientific">Acrobeloides nanus</name>
    <dbReference type="NCBI Taxonomy" id="290746"/>
    <lineage>
        <taxon>Eukaryota</taxon>
        <taxon>Metazoa</taxon>
        <taxon>Ecdysozoa</taxon>
        <taxon>Nematoda</taxon>
        <taxon>Chromadorea</taxon>
        <taxon>Rhabditida</taxon>
        <taxon>Tylenchina</taxon>
        <taxon>Cephalobomorpha</taxon>
        <taxon>Cephaloboidea</taxon>
        <taxon>Cephalobidae</taxon>
        <taxon>Acrobeloides</taxon>
    </lineage>
</organism>
<dbReference type="Gene3D" id="1.10.510.10">
    <property type="entry name" value="Transferase(Phosphotransferase) domain 1"/>
    <property type="match status" value="2"/>
</dbReference>
<sequence length="140" mass="16644">MVDTRFQLKIVDLGLASQINSYDDKSVYVTMRFYRAPEVVLCVNYDHKDKYFPANDRPFCSAKNGRNLLSRMLVIDPYRRISAEEALKHPYVSWKKHPDELSSPPRGQYDSNMESKTNNWPTNKWKEVIFDKIKHYERNH</sequence>
<name>A0A914C5X3_9BILA</name>
<dbReference type="SUPFAM" id="SSF56112">
    <property type="entry name" value="Protein kinase-like (PK-like)"/>
    <property type="match status" value="1"/>
</dbReference>
<dbReference type="WBParaSite" id="ACRNAN_Path_374.g1429.t1">
    <property type="protein sequence ID" value="ACRNAN_Path_374.g1429.t1"/>
    <property type="gene ID" value="ACRNAN_Path_374.g1429"/>
</dbReference>
<dbReference type="PANTHER" id="PTHR24055">
    <property type="entry name" value="MITOGEN-ACTIVATED PROTEIN KINASE"/>
    <property type="match status" value="1"/>
</dbReference>
<feature type="region of interest" description="Disordered" evidence="3">
    <location>
        <begin position="96"/>
        <end position="116"/>
    </location>
</feature>
<dbReference type="AlphaFoldDB" id="A0A914C5X3"/>
<dbReference type="InterPro" id="IPR011009">
    <property type="entry name" value="Kinase-like_dom_sf"/>
</dbReference>
<keyword evidence="4" id="KW-1185">Reference proteome</keyword>
<evidence type="ECO:0000256" key="2">
    <source>
        <dbReference type="ARBA" id="ARBA00022840"/>
    </source>
</evidence>
<accession>A0A914C5X3</accession>
<evidence type="ECO:0000313" key="4">
    <source>
        <dbReference type="Proteomes" id="UP000887540"/>
    </source>
</evidence>
<keyword evidence="2" id="KW-0067">ATP-binding</keyword>
<evidence type="ECO:0000256" key="3">
    <source>
        <dbReference type="SAM" id="MobiDB-lite"/>
    </source>
</evidence>
<reference evidence="5" key="1">
    <citation type="submission" date="2022-11" db="UniProtKB">
        <authorList>
            <consortium name="WormBaseParasite"/>
        </authorList>
    </citation>
    <scope>IDENTIFICATION</scope>
</reference>
<dbReference type="InterPro" id="IPR050117">
    <property type="entry name" value="MAPK"/>
</dbReference>
<keyword evidence="1" id="KW-0547">Nucleotide-binding</keyword>
<dbReference type="GO" id="GO:0005524">
    <property type="term" value="F:ATP binding"/>
    <property type="evidence" value="ECO:0007669"/>
    <property type="project" value="UniProtKB-KW"/>
</dbReference>